<evidence type="ECO:0000313" key="1">
    <source>
        <dbReference type="EMBL" id="KAJ8320746.1"/>
    </source>
</evidence>
<name>A0ABQ9FVG2_TEGGR</name>
<reference evidence="1 2" key="1">
    <citation type="submission" date="2022-12" db="EMBL/GenBank/DDBJ databases">
        <title>Chromosome-level genome of Tegillarca granosa.</title>
        <authorList>
            <person name="Kim J."/>
        </authorList>
    </citation>
    <scope>NUCLEOTIDE SEQUENCE [LARGE SCALE GENOMIC DNA]</scope>
    <source>
        <strain evidence="1">Teg-2019</strain>
        <tissue evidence="1">Adductor muscle</tissue>
    </source>
</reference>
<proteinExistence type="predicted"/>
<protein>
    <submittedName>
        <fullName evidence="1">Uncharacterized protein</fullName>
    </submittedName>
</protein>
<sequence length="60" mass="7105">MAFIWTKKVLVGFKKNCLYPDILRRNLTAIMEFTGVSNAHLNIFKSMIFLLFSFDFNNRK</sequence>
<gene>
    <name evidence="1" type="ORF">KUTeg_002333</name>
</gene>
<dbReference type="Proteomes" id="UP001217089">
    <property type="component" value="Unassembled WGS sequence"/>
</dbReference>
<evidence type="ECO:0000313" key="2">
    <source>
        <dbReference type="Proteomes" id="UP001217089"/>
    </source>
</evidence>
<accession>A0ABQ9FVG2</accession>
<comment type="caution">
    <text evidence="1">The sequence shown here is derived from an EMBL/GenBank/DDBJ whole genome shotgun (WGS) entry which is preliminary data.</text>
</comment>
<dbReference type="EMBL" id="JARBDR010000141">
    <property type="protein sequence ID" value="KAJ8320746.1"/>
    <property type="molecule type" value="Genomic_DNA"/>
</dbReference>
<keyword evidence="2" id="KW-1185">Reference proteome</keyword>
<organism evidence="1 2">
    <name type="scientific">Tegillarca granosa</name>
    <name type="common">Malaysian cockle</name>
    <name type="synonym">Anadara granosa</name>
    <dbReference type="NCBI Taxonomy" id="220873"/>
    <lineage>
        <taxon>Eukaryota</taxon>
        <taxon>Metazoa</taxon>
        <taxon>Spiralia</taxon>
        <taxon>Lophotrochozoa</taxon>
        <taxon>Mollusca</taxon>
        <taxon>Bivalvia</taxon>
        <taxon>Autobranchia</taxon>
        <taxon>Pteriomorphia</taxon>
        <taxon>Arcoida</taxon>
        <taxon>Arcoidea</taxon>
        <taxon>Arcidae</taxon>
        <taxon>Tegillarca</taxon>
    </lineage>
</organism>